<gene>
    <name evidence="2" type="ORF">BGZ65_000220</name>
</gene>
<feature type="compositionally biased region" description="Basic residues" evidence="1">
    <location>
        <begin position="21"/>
        <end position="30"/>
    </location>
</feature>
<protein>
    <submittedName>
        <fullName evidence="2">Uncharacterized protein</fullName>
    </submittedName>
</protein>
<dbReference type="AlphaFoldDB" id="A0A9P6SQV8"/>
<evidence type="ECO:0000313" key="3">
    <source>
        <dbReference type="Proteomes" id="UP000749646"/>
    </source>
</evidence>
<accession>A0A9P6SQV8</accession>
<organism evidence="2 3">
    <name type="scientific">Modicella reniformis</name>
    <dbReference type="NCBI Taxonomy" id="1440133"/>
    <lineage>
        <taxon>Eukaryota</taxon>
        <taxon>Fungi</taxon>
        <taxon>Fungi incertae sedis</taxon>
        <taxon>Mucoromycota</taxon>
        <taxon>Mortierellomycotina</taxon>
        <taxon>Mortierellomycetes</taxon>
        <taxon>Mortierellales</taxon>
        <taxon>Mortierellaceae</taxon>
        <taxon>Modicella</taxon>
    </lineage>
</organism>
<sequence length="150" mass="16903">MDHETMETTPGGNDGTGGPTRNKKRNKKTKNNNNDNNNDNNNNNNNSNSSNNTNKQHHHSHVNPNRRFEKNDPQSIIRNLDATPDLVGVSAEEDFSTLLLQHVEHKNKMIERDLQKQKSVMKQEQKKQTKLLAAQAAQLATDPQMPQASS</sequence>
<name>A0A9P6SQV8_9FUNG</name>
<keyword evidence="3" id="KW-1185">Reference proteome</keyword>
<proteinExistence type="predicted"/>
<dbReference type="EMBL" id="JAAAHW010002581">
    <property type="protein sequence ID" value="KAF9991700.1"/>
    <property type="molecule type" value="Genomic_DNA"/>
</dbReference>
<feature type="compositionally biased region" description="Low complexity" evidence="1">
    <location>
        <begin position="31"/>
        <end position="54"/>
    </location>
</feature>
<evidence type="ECO:0000256" key="1">
    <source>
        <dbReference type="SAM" id="MobiDB-lite"/>
    </source>
</evidence>
<reference evidence="2" key="1">
    <citation type="journal article" date="2020" name="Fungal Divers.">
        <title>Resolving the Mortierellaceae phylogeny through synthesis of multi-gene phylogenetics and phylogenomics.</title>
        <authorList>
            <person name="Vandepol N."/>
            <person name="Liber J."/>
            <person name="Desiro A."/>
            <person name="Na H."/>
            <person name="Kennedy M."/>
            <person name="Barry K."/>
            <person name="Grigoriev I.V."/>
            <person name="Miller A.N."/>
            <person name="O'Donnell K."/>
            <person name="Stajich J.E."/>
            <person name="Bonito G."/>
        </authorList>
    </citation>
    <scope>NUCLEOTIDE SEQUENCE</scope>
    <source>
        <strain evidence="2">MES-2147</strain>
    </source>
</reference>
<feature type="region of interest" description="Disordered" evidence="1">
    <location>
        <begin position="1"/>
        <end position="79"/>
    </location>
</feature>
<evidence type="ECO:0000313" key="2">
    <source>
        <dbReference type="EMBL" id="KAF9991700.1"/>
    </source>
</evidence>
<dbReference type="Proteomes" id="UP000749646">
    <property type="component" value="Unassembled WGS sequence"/>
</dbReference>
<feature type="non-terminal residue" evidence="2">
    <location>
        <position position="150"/>
    </location>
</feature>
<comment type="caution">
    <text evidence="2">The sequence shown here is derived from an EMBL/GenBank/DDBJ whole genome shotgun (WGS) entry which is preliminary data.</text>
</comment>
<dbReference type="OrthoDB" id="411372at2759"/>